<dbReference type="PANTHER" id="PTHR10953">
    <property type="entry name" value="UBIQUITIN-ACTIVATING ENZYME E1"/>
    <property type="match status" value="1"/>
</dbReference>
<comment type="pathway">
    <text evidence="1 9">Protein modification; protein sumoylation.</text>
</comment>
<dbReference type="GO" id="GO:0016925">
    <property type="term" value="P:protein sumoylation"/>
    <property type="evidence" value="ECO:0007669"/>
    <property type="project" value="UniProtKB-UniRule"/>
</dbReference>
<feature type="binding site" evidence="12">
    <location>
        <position position="431"/>
    </location>
    <ligand>
        <name>Zn(2+)</name>
        <dbReference type="ChEBI" id="CHEBI:29105"/>
    </ligand>
</feature>
<dbReference type="InterPro" id="IPR019572">
    <property type="entry name" value="UBA_E1_SCCH"/>
</dbReference>
<dbReference type="EMBL" id="GU556972">
    <property type="protein sequence ID" value="ADD51206.1"/>
    <property type="molecule type" value="Genomic_DNA"/>
</dbReference>
<evidence type="ECO:0000256" key="13">
    <source>
        <dbReference type="PROSITE-ProRule" id="PRU10132"/>
    </source>
</evidence>
<feature type="binding site" evidence="11">
    <location>
        <begin position="59"/>
        <end position="62"/>
    </location>
    <ligand>
        <name>ATP</name>
        <dbReference type="ChEBI" id="CHEBI:30616"/>
    </ligand>
</feature>
<dbReference type="OMA" id="PGKTECF"/>
<dbReference type="InterPro" id="IPR045886">
    <property type="entry name" value="ThiF/MoeB/HesA"/>
</dbReference>
<keyword evidence="5 9" id="KW-0833">Ubl conjugation pathway</keyword>
<feature type="binding site" evidence="12">
    <location>
        <position position="164"/>
    </location>
    <ligand>
        <name>Zn(2+)</name>
        <dbReference type="ChEBI" id="CHEBI:29105"/>
    </ligand>
</feature>
<dbReference type="GO" id="GO:0005737">
    <property type="term" value="C:cytoplasm"/>
    <property type="evidence" value="ECO:0007669"/>
    <property type="project" value="TreeGrafter"/>
</dbReference>
<evidence type="ECO:0000256" key="12">
    <source>
        <dbReference type="PIRSR" id="PIRSR039133-3"/>
    </source>
</evidence>
<dbReference type="Pfam" id="PF00899">
    <property type="entry name" value="ThiF"/>
    <property type="match status" value="1"/>
</dbReference>
<evidence type="ECO:0000256" key="7">
    <source>
        <dbReference type="ARBA" id="ARBA00022840"/>
    </source>
</evidence>
<feature type="domain" description="Ubiquitin-activating enzyme SCCH" evidence="15">
    <location>
        <begin position="288"/>
        <end position="356"/>
    </location>
</feature>
<keyword evidence="4 9" id="KW-0547">Nucleotide-binding</keyword>
<evidence type="ECO:0000256" key="6">
    <source>
        <dbReference type="ARBA" id="ARBA00022833"/>
    </source>
</evidence>
<comment type="similarity">
    <text evidence="2 9">Belongs to the ubiquitin-activating E1 family.</text>
</comment>
<evidence type="ECO:0000259" key="15">
    <source>
        <dbReference type="Pfam" id="PF10585"/>
    </source>
</evidence>
<dbReference type="InterPro" id="IPR035985">
    <property type="entry name" value="Ubiquitin-activating_enz"/>
</dbReference>
<dbReference type="GO" id="GO:0031510">
    <property type="term" value="C:SUMO activating enzyme complex"/>
    <property type="evidence" value="ECO:0007669"/>
    <property type="project" value="UniProtKB-UniRule"/>
</dbReference>
<keyword evidence="6 9" id="KW-0862">Zinc</keyword>
<evidence type="ECO:0000256" key="2">
    <source>
        <dbReference type="ARBA" id="ARBA00005673"/>
    </source>
</evidence>
<evidence type="ECO:0000256" key="3">
    <source>
        <dbReference type="ARBA" id="ARBA00022723"/>
    </source>
</evidence>
<evidence type="ECO:0000256" key="11">
    <source>
        <dbReference type="PIRSR" id="PIRSR039133-2"/>
    </source>
</evidence>
<comment type="subunit">
    <text evidence="9">Heterodimer.</text>
</comment>
<keyword evidence="7 9" id="KW-0067">ATP-binding</keyword>
<dbReference type="InterPro" id="IPR042449">
    <property type="entry name" value="Ub-E1_IAD_1"/>
</dbReference>
<feature type="binding site" evidence="11">
    <location>
        <position position="75"/>
    </location>
    <ligand>
        <name>ATP</name>
        <dbReference type="ChEBI" id="CHEBI:30616"/>
    </ligand>
</feature>
<dbReference type="PANTHER" id="PTHR10953:SF5">
    <property type="entry name" value="SUMO-ACTIVATING ENZYME SUBUNIT 2"/>
    <property type="match status" value="1"/>
</dbReference>
<dbReference type="InterPro" id="IPR023318">
    <property type="entry name" value="Ub_act_enz_dom_a_sf"/>
</dbReference>
<dbReference type="GO" id="GO:0019948">
    <property type="term" value="F:SUMO activating enzyme activity"/>
    <property type="evidence" value="ECO:0007669"/>
    <property type="project" value="UniProtKB-UniRule"/>
</dbReference>
<name>D3YLG4_9SACH</name>
<evidence type="ECO:0000256" key="5">
    <source>
        <dbReference type="ARBA" id="ARBA00022786"/>
    </source>
</evidence>
<dbReference type="InterPro" id="IPR000594">
    <property type="entry name" value="ThiF_NAD_FAD-bd"/>
</dbReference>
<dbReference type="InterPro" id="IPR033127">
    <property type="entry name" value="UBQ-activ_enz_E1_Cys_AS"/>
</dbReference>
<keyword evidence="3 9" id="KW-0479">Metal-binding</keyword>
<evidence type="ECO:0000313" key="16">
    <source>
        <dbReference type="EMBL" id="ADD51206.1"/>
    </source>
</evidence>
<dbReference type="GO" id="GO:0046872">
    <property type="term" value="F:metal ion binding"/>
    <property type="evidence" value="ECO:0007669"/>
    <property type="project" value="UniProtKB-KW"/>
</dbReference>
<feature type="binding site" evidence="11">
    <location>
        <position position="51"/>
    </location>
    <ligand>
        <name>ATP</name>
        <dbReference type="ChEBI" id="CHEBI:30616"/>
    </ligand>
</feature>
<feature type="binding site" evidence="11">
    <location>
        <begin position="120"/>
        <end position="125"/>
    </location>
    <ligand>
        <name>ATP</name>
        <dbReference type="ChEBI" id="CHEBI:30616"/>
    </ligand>
</feature>
<evidence type="ECO:0000256" key="4">
    <source>
        <dbReference type="ARBA" id="ARBA00022741"/>
    </source>
</evidence>
<dbReference type="PIRSF" id="PIRSF039133">
    <property type="entry name" value="SUMO_E1B"/>
    <property type="match status" value="1"/>
</dbReference>
<evidence type="ECO:0000256" key="9">
    <source>
        <dbReference type="PIRNR" id="PIRNR039133"/>
    </source>
</evidence>
<dbReference type="InterPro" id="IPR030661">
    <property type="entry name" value="Uba2"/>
</dbReference>
<feature type="binding site" evidence="12">
    <location>
        <position position="161"/>
    </location>
    <ligand>
        <name>Zn(2+)</name>
        <dbReference type="ChEBI" id="CHEBI:29105"/>
    </ligand>
</feature>
<feature type="binding site" evidence="11">
    <location>
        <begin position="27"/>
        <end position="32"/>
    </location>
    <ligand>
        <name>ATP</name>
        <dbReference type="ChEBI" id="CHEBI:30616"/>
    </ligand>
</feature>
<reference evidence="16" key="1">
    <citation type="journal article" date="2010" name="Fungal Genet. Biol.">
        <title>Analysis of flocculins in Ashbya gossypii reveals FIG2 regulation by TEC1.</title>
        <authorList>
            <person name="Grunler A."/>
            <person name="Walther A."/>
            <person name="Lammel J."/>
            <person name="Wendland J."/>
        </authorList>
    </citation>
    <scope>NUCLEOTIDE SEQUENCE</scope>
</reference>
<dbReference type="FunFam" id="3.50.50.80:FF:000004">
    <property type="entry name" value="Ubiquitin-activating enzyme E1-like"/>
    <property type="match status" value="1"/>
</dbReference>
<sequence length="614" mass="69581">MGSNGIERLVGNERYSKMQGMKVLLVGAGGIGCELLKNLILMGFGEIHVVDLDTIDMSNLNRQFLFRQRDIRKAKATTAVRAVEYFSNSKLVAHQGNIMDSEVFPLSWFKQFNILFNALDNLSARRYVNKMSQFLNVPLLESGTAGFDGHIQPIIPGKTECFDCTAKETPKTFPICTIRSTPSQLVHCVVWAKNFLFQQLFGGGEQEMPSQEDMGTNDPSEIERINQETDELYQLHEWVQYGDETKVYDIIKKLFVHDIEKLLMIENLWRTRRKPVPLGNVQPYSEDINNDHHAMWSLQDNINKFAQSTKILMKRLKSEKSLEFDKDDQDMLEFVASAANTRAHIFNIQMKTVFDIKQIAGNIIPAIVTTNAIIAGLSSLVSLRVLNLLDIISNGPTNIPMAFTAKASNMSSHRYLVAPLLAPPNPKCPVCSHYQRTVITLNQESWQSMKLGDLIKKIRDRYGFSEEMSVMDMTSNRLLADFDFDDLYSQTLQGLRLNIGTILAVSDSISKEDDTVRKPIEFYLELDNLVNEIDFPALPLVRVIQEDETENPEEPKVDDGEPIFVDNGAILIEDEETRAEVDKQRKRAYSNVENASITKRPKVDEADAAIILLD</sequence>
<reference evidence="16" key="2">
    <citation type="submission" date="2010-01" db="EMBL/GenBank/DDBJ databases">
        <authorList>
            <person name="Wendland J.W."/>
        </authorList>
    </citation>
    <scope>NUCLEOTIDE SEQUENCE</scope>
</reference>
<evidence type="ECO:0000256" key="10">
    <source>
        <dbReference type="PIRSR" id="PIRSR039133-1"/>
    </source>
</evidence>
<dbReference type="PROSITE" id="PS00865">
    <property type="entry name" value="UBIQUITIN_ACTIVAT_2"/>
    <property type="match status" value="1"/>
</dbReference>
<feature type="binding site" evidence="12">
    <location>
        <position position="428"/>
    </location>
    <ligand>
        <name>Zn(2+)</name>
        <dbReference type="ChEBI" id="CHEBI:29105"/>
    </ligand>
</feature>
<evidence type="ECO:0000259" key="14">
    <source>
        <dbReference type="Pfam" id="PF00899"/>
    </source>
</evidence>
<evidence type="ECO:0000256" key="8">
    <source>
        <dbReference type="ARBA" id="ARBA00073512"/>
    </source>
</evidence>
<dbReference type="Pfam" id="PF10585">
    <property type="entry name" value="UBA_E1_SCCH"/>
    <property type="match status" value="1"/>
</dbReference>
<dbReference type="AlphaFoldDB" id="D3YLG4"/>
<feature type="active site" description="Glycyl thioester intermediate" evidence="10 13">
    <location>
        <position position="176"/>
    </location>
</feature>
<accession>D3YLG4</accession>
<dbReference type="UniPathway" id="UPA00886"/>
<protein>
    <recommendedName>
        <fullName evidence="8 9">Ubiquitin-activating enzyme E1-like</fullName>
    </recommendedName>
</protein>
<dbReference type="Gene3D" id="3.50.50.80">
    <property type="entry name" value="Ubiquitin-activating enzyme E1, inactive adenylation domain, subdomain 1"/>
    <property type="match status" value="1"/>
</dbReference>
<proteinExistence type="inferred from homology"/>
<dbReference type="GO" id="GO:0005524">
    <property type="term" value="F:ATP binding"/>
    <property type="evidence" value="ECO:0007669"/>
    <property type="project" value="UniProtKB-UniRule"/>
</dbReference>
<dbReference type="Gene3D" id="3.10.290.20">
    <property type="entry name" value="Ubiquitin-like 2 activating enzyme e1b. Chain: B, domain 3"/>
    <property type="match status" value="1"/>
</dbReference>
<dbReference type="SUPFAM" id="SSF69572">
    <property type="entry name" value="Activating enzymes of the ubiquitin-like proteins"/>
    <property type="match status" value="1"/>
</dbReference>
<feature type="domain" description="THIF-type NAD/FAD binding fold" evidence="14">
    <location>
        <begin position="8"/>
        <end position="430"/>
    </location>
</feature>
<dbReference type="Gene3D" id="1.10.10.520">
    <property type="entry name" value="Ubiquitin activating enzymes (Uba3). Chain: B, domain 2"/>
    <property type="match status" value="1"/>
</dbReference>
<organism evidence="16">
    <name type="scientific">Eremothecium cymbalariae</name>
    <dbReference type="NCBI Taxonomy" id="45285"/>
    <lineage>
        <taxon>Eukaryota</taxon>
        <taxon>Fungi</taxon>
        <taxon>Dikarya</taxon>
        <taxon>Ascomycota</taxon>
        <taxon>Saccharomycotina</taxon>
        <taxon>Saccharomycetes</taxon>
        <taxon>Saccharomycetales</taxon>
        <taxon>Saccharomycetaceae</taxon>
        <taxon>Eremothecium</taxon>
    </lineage>
</organism>
<evidence type="ECO:0000256" key="1">
    <source>
        <dbReference type="ARBA" id="ARBA00004718"/>
    </source>
</evidence>